<dbReference type="GO" id="GO:0008654">
    <property type="term" value="P:phospholipid biosynthetic process"/>
    <property type="evidence" value="ECO:0007669"/>
    <property type="project" value="InterPro"/>
</dbReference>
<evidence type="ECO:0000256" key="1">
    <source>
        <dbReference type="ARBA" id="ARBA00004370"/>
    </source>
</evidence>
<feature type="transmembrane region" description="Helical" evidence="6">
    <location>
        <begin position="20"/>
        <end position="39"/>
    </location>
</feature>
<dbReference type="AlphaFoldDB" id="A0A5A8D2U8"/>
<dbReference type="EMBL" id="VLTL01000153">
    <property type="protein sequence ID" value="KAA0158301.1"/>
    <property type="molecule type" value="Genomic_DNA"/>
</dbReference>
<evidence type="ECO:0000256" key="6">
    <source>
        <dbReference type="SAM" id="Phobius"/>
    </source>
</evidence>
<dbReference type="PANTHER" id="PTHR10414:SF37">
    <property type="entry name" value="BB IN A BOXCAR, ISOFORM C"/>
    <property type="match status" value="1"/>
</dbReference>
<keyword evidence="4 6" id="KW-0472">Membrane</keyword>
<reference evidence="7 8" key="1">
    <citation type="submission" date="2019-07" db="EMBL/GenBank/DDBJ databases">
        <title>Genomes of Cafeteria roenbergensis.</title>
        <authorList>
            <person name="Fischer M.G."/>
            <person name="Hackl T."/>
            <person name="Roman M."/>
        </authorList>
    </citation>
    <scope>NUCLEOTIDE SEQUENCE [LARGE SCALE GENOMIC DNA]</scope>
    <source>
        <strain evidence="7 8">RCC970-E3</strain>
    </source>
</reference>
<organism evidence="7 8">
    <name type="scientific">Cafeteria roenbergensis</name>
    <name type="common">Marine flagellate</name>
    <dbReference type="NCBI Taxonomy" id="33653"/>
    <lineage>
        <taxon>Eukaryota</taxon>
        <taxon>Sar</taxon>
        <taxon>Stramenopiles</taxon>
        <taxon>Bigyra</taxon>
        <taxon>Opalozoa</taxon>
        <taxon>Bicosoecida</taxon>
        <taxon>Cafeteriaceae</taxon>
        <taxon>Cafeteria</taxon>
    </lineage>
</organism>
<feature type="transmembrane region" description="Helical" evidence="6">
    <location>
        <begin position="46"/>
        <end position="66"/>
    </location>
</feature>
<dbReference type="Pfam" id="PF01066">
    <property type="entry name" value="CDP-OH_P_transf"/>
    <property type="match status" value="1"/>
</dbReference>
<evidence type="ECO:0000256" key="5">
    <source>
        <dbReference type="RuleBase" id="RU003750"/>
    </source>
</evidence>
<dbReference type="InterPro" id="IPR014472">
    <property type="entry name" value="CHOPT"/>
</dbReference>
<keyword evidence="3 5" id="KW-0808">Transferase</keyword>
<proteinExistence type="inferred from homology"/>
<dbReference type="PROSITE" id="PS00379">
    <property type="entry name" value="CDP_ALCOHOL_P_TRANSF"/>
    <property type="match status" value="1"/>
</dbReference>
<comment type="similarity">
    <text evidence="2 5">Belongs to the CDP-alcohol phosphatidyltransferase class-I family.</text>
</comment>
<feature type="transmembrane region" description="Helical" evidence="6">
    <location>
        <begin position="336"/>
        <end position="361"/>
    </location>
</feature>
<dbReference type="GO" id="GO:0016020">
    <property type="term" value="C:membrane"/>
    <property type="evidence" value="ECO:0007669"/>
    <property type="project" value="UniProtKB-SubCell"/>
</dbReference>
<evidence type="ECO:0000313" key="7">
    <source>
        <dbReference type="EMBL" id="KAA0158301.1"/>
    </source>
</evidence>
<feature type="transmembrane region" description="Helical" evidence="6">
    <location>
        <begin position="308"/>
        <end position="329"/>
    </location>
</feature>
<dbReference type="InterPro" id="IPR048254">
    <property type="entry name" value="CDP_ALCOHOL_P_TRANSF_CS"/>
</dbReference>
<sequence>MGPADVEAALAFKYRGEDRSLLYSAVLSPLAAALVELTPRWIAPNVLTVAALGFTVLSFTIAVLLHNPSLSEEAALEAPAWVAFAAAACLLVYQTLDNMDGKQARRLAMSSPLGLIVDHGCDAIHAGVLGPATAAAVLGTGSGTWQTAAVFWCGTAPFFTNSWESYHTGTFVLPVVNGPSDGLVLISGAFIAAGVFGTQSFREPLPQAVADALAAAAARLGGSPLAAAAASLSVSDAVILGMVLMSLLTIGAQVATVVAFEAGYGMKAAVESPAGSDAHTRLHQTVDGDRPRAPRGGPVAAAMRVGAALMRLLPAAALYLGAWATHVFAPAMLQRGAVLVMVAFGFAFTDFTVRIMVAHVAANEPSLWGGLLDSTFVMLPAMLEWSLQNTVTGPQWLSPGGVMAITLLTGLIQCSKVVQLAAEVSESLVDATGIPLWTVPAKYANPKAASLELIDRAASRAPVPLQAKRARARVALCSFCAAIELAWLRSDSRLG</sequence>
<dbReference type="InterPro" id="IPR043130">
    <property type="entry name" value="CDP-OH_PTrfase_TM_dom"/>
</dbReference>
<evidence type="ECO:0000256" key="2">
    <source>
        <dbReference type="ARBA" id="ARBA00010441"/>
    </source>
</evidence>
<feature type="transmembrane region" description="Helical" evidence="6">
    <location>
        <begin position="78"/>
        <end position="96"/>
    </location>
</feature>
<protein>
    <submittedName>
        <fullName evidence="7">Uncharacterized protein</fullName>
    </submittedName>
</protein>
<feature type="transmembrane region" description="Helical" evidence="6">
    <location>
        <begin position="237"/>
        <end position="260"/>
    </location>
</feature>
<name>A0A5A8D2U8_CAFRO</name>
<dbReference type="Proteomes" id="UP000324907">
    <property type="component" value="Unassembled WGS sequence"/>
</dbReference>
<dbReference type="GO" id="GO:0016780">
    <property type="term" value="F:phosphotransferase activity, for other substituted phosphate groups"/>
    <property type="evidence" value="ECO:0007669"/>
    <property type="project" value="InterPro"/>
</dbReference>
<gene>
    <name evidence="7" type="ORF">FNF28_06309</name>
</gene>
<evidence type="ECO:0000256" key="3">
    <source>
        <dbReference type="ARBA" id="ARBA00022679"/>
    </source>
</evidence>
<comment type="subcellular location">
    <subcellularLocation>
        <location evidence="1">Membrane</location>
    </subcellularLocation>
</comment>
<keyword evidence="6" id="KW-1133">Transmembrane helix</keyword>
<dbReference type="PANTHER" id="PTHR10414">
    <property type="entry name" value="ETHANOLAMINEPHOSPHOTRANSFERASE"/>
    <property type="match status" value="1"/>
</dbReference>
<accession>A0A5A8D2U8</accession>
<comment type="caution">
    <text evidence="7">The sequence shown here is derived from an EMBL/GenBank/DDBJ whole genome shotgun (WGS) entry which is preliminary data.</text>
</comment>
<keyword evidence="6" id="KW-0812">Transmembrane</keyword>
<evidence type="ECO:0000256" key="4">
    <source>
        <dbReference type="ARBA" id="ARBA00023136"/>
    </source>
</evidence>
<evidence type="ECO:0000313" key="8">
    <source>
        <dbReference type="Proteomes" id="UP000324907"/>
    </source>
</evidence>
<dbReference type="InterPro" id="IPR000462">
    <property type="entry name" value="CDP-OH_P_trans"/>
</dbReference>
<dbReference type="Gene3D" id="1.20.120.1760">
    <property type="match status" value="1"/>
</dbReference>